<dbReference type="RefSeq" id="XP_060313002.1">
    <property type="nucleotide sequence ID" value="XM_060456728.1"/>
</dbReference>
<sequence length="96" mass="10797">MVTPRAPDILGRAQPPVTNWTQRLNEAISLRTTVIRWKQHHGQAQNNDLQYDSPLTENQKENTPSTSKTRSKALSSQPTMPSHEPLGRHSFAPAPF</sequence>
<accession>A0AAJ0E0H7</accession>
<dbReference type="AlphaFoldDB" id="A0AAJ0E0H7"/>
<comment type="caution">
    <text evidence="2">The sequence shown here is derived from an EMBL/GenBank/DDBJ whole genome shotgun (WGS) entry which is preliminary data.</text>
</comment>
<keyword evidence="3" id="KW-1185">Reference proteome</keyword>
<evidence type="ECO:0000313" key="3">
    <source>
        <dbReference type="Proteomes" id="UP001240678"/>
    </source>
</evidence>
<gene>
    <name evidence="2" type="ORF">CCOS01_08567</name>
</gene>
<protein>
    <submittedName>
        <fullName evidence="2">Uncharacterized protein</fullName>
    </submittedName>
</protein>
<dbReference type="GeneID" id="85340275"/>
<dbReference type="Proteomes" id="UP001240678">
    <property type="component" value="Unassembled WGS sequence"/>
</dbReference>
<feature type="region of interest" description="Disordered" evidence="1">
    <location>
        <begin position="39"/>
        <end position="96"/>
    </location>
</feature>
<dbReference type="EMBL" id="MOOE01000008">
    <property type="protein sequence ID" value="KAK1526149.1"/>
    <property type="molecule type" value="Genomic_DNA"/>
</dbReference>
<evidence type="ECO:0000313" key="2">
    <source>
        <dbReference type="EMBL" id="KAK1526149.1"/>
    </source>
</evidence>
<name>A0AAJ0E0H7_9PEZI</name>
<evidence type="ECO:0000256" key="1">
    <source>
        <dbReference type="SAM" id="MobiDB-lite"/>
    </source>
</evidence>
<feature type="compositionally biased region" description="Polar residues" evidence="1">
    <location>
        <begin position="42"/>
        <end position="80"/>
    </location>
</feature>
<proteinExistence type="predicted"/>
<reference evidence="2 3" key="1">
    <citation type="submission" date="2016-10" db="EMBL/GenBank/DDBJ databases">
        <title>The genome sequence of Colletotrichum fioriniae PJ7.</title>
        <authorList>
            <person name="Baroncelli R."/>
        </authorList>
    </citation>
    <scope>NUCLEOTIDE SEQUENCE [LARGE SCALE GENOMIC DNA]</scope>
    <source>
        <strain evidence="2 3">IMI 309622</strain>
    </source>
</reference>
<organism evidence="2 3">
    <name type="scientific">Colletotrichum costaricense</name>
    <dbReference type="NCBI Taxonomy" id="1209916"/>
    <lineage>
        <taxon>Eukaryota</taxon>
        <taxon>Fungi</taxon>
        <taxon>Dikarya</taxon>
        <taxon>Ascomycota</taxon>
        <taxon>Pezizomycotina</taxon>
        <taxon>Sordariomycetes</taxon>
        <taxon>Hypocreomycetidae</taxon>
        <taxon>Glomerellales</taxon>
        <taxon>Glomerellaceae</taxon>
        <taxon>Colletotrichum</taxon>
        <taxon>Colletotrichum acutatum species complex</taxon>
    </lineage>
</organism>